<name>A0A6A5T1H4_9PLEO</name>
<protein>
    <submittedName>
        <fullName evidence="1">Uncharacterized protein</fullName>
    </submittedName>
</protein>
<accession>A0A6A5T1H4</accession>
<dbReference type="EMBL" id="ML976005">
    <property type="protein sequence ID" value="KAF1946080.1"/>
    <property type="molecule type" value="Genomic_DNA"/>
</dbReference>
<reference evidence="1" key="1">
    <citation type="journal article" date="2020" name="Stud. Mycol.">
        <title>101 Dothideomycetes genomes: a test case for predicting lifestyles and emergence of pathogens.</title>
        <authorList>
            <person name="Haridas S."/>
            <person name="Albert R."/>
            <person name="Binder M."/>
            <person name="Bloem J."/>
            <person name="Labutti K."/>
            <person name="Salamov A."/>
            <person name="Andreopoulos B."/>
            <person name="Baker S."/>
            <person name="Barry K."/>
            <person name="Bills G."/>
            <person name="Bluhm B."/>
            <person name="Cannon C."/>
            <person name="Castanera R."/>
            <person name="Culley D."/>
            <person name="Daum C."/>
            <person name="Ezra D."/>
            <person name="Gonzalez J."/>
            <person name="Henrissat B."/>
            <person name="Kuo A."/>
            <person name="Liang C."/>
            <person name="Lipzen A."/>
            <person name="Lutzoni F."/>
            <person name="Magnuson J."/>
            <person name="Mondo S."/>
            <person name="Nolan M."/>
            <person name="Ohm R."/>
            <person name="Pangilinan J."/>
            <person name="Park H.-J."/>
            <person name="Ramirez L."/>
            <person name="Alfaro M."/>
            <person name="Sun H."/>
            <person name="Tritt A."/>
            <person name="Yoshinaga Y."/>
            <person name="Zwiers L.-H."/>
            <person name="Turgeon B."/>
            <person name="Goodwin S."/>
            <person name="Spatafora J."/>
            <person name="Crous P."/>
            <person name="Grigoriev I."/>
        </authorList>
    </citation>
    <scope>NUCLEOTIDE SEQUENCE</scope>
    <source>
        <strain evidence="1">CBS 161.51</strain>
    </source>
</reference>
<evidence type="ECO:0000313" key="2">
    <source>
        <dbReference type="Proteomes" id="UP000800038"/>
    </source>
</evidence>
<proteinExistence type="predicted"/>
<gene>
    <name evidence="1" type="ORF">EJ02DRAFT_260986</name>
</gene>
<sequence>MYVPEPVIHTRACLLPMGWYPMCVYPRPVLLSTGGLPPMVCSLPQVQCSTIFQPFVSEIRLPEFPAYIELSLPKSIHYAYPHVPSLVLLTIISVKYFRSLGRLLSSTCTCIDSRLT</sequence>
<keyword evidence="2" id="KW-1185">Reference proteome</keyword>
<organism evidence="1 2">
    <name type="scientific">Clathrospora elynae</name>
    <dbReference type="NCBI Taxonomy" id="706981"/>
    <lineage>
        <taxon>Eukaryota</taxon>
        <taxon>Fungi</taxon>
        <taxon>Dikarya</taxon>
        <taxon>Ascomycota</taxon>
        <taxon>Pezizomycotina</taxon>
        <taxon>Dothideomycetes</taxon>
        <taxon>Pleosporomycetidae</taxon>
        <taxon>Pleosporales</taxon>
        <taxon>Diademaceae</taxon>
        <taxon>Clathrospora</taxon>
    </lineage>
</organism>
<evidence type="ECO:0000313" key="1">
    <source>
        <dbReference type="EMBL" id="KAF1946080.1"/>
    </source>
</evidence>
<dbReference type="AlphaFoldDB" id="A0A6A5T1H4"/>
<dbReference type="Proteomes" id="UP000800038">
    <property type="component" value="Unassembled WGS sequence"/>
</dbReference>